<dbReference type="AlphaFoldDB" id="A0A1R3KGF3"/>
<evidence type="ECO:0000313" key="1">
    <source>
        <dbReference type="EMBL" id="OMP06161.1"/>
    </source>
</evidence>
<protein>
    <submittedName>
        <fullName evidence="1">Uncharacterized protein</fullName>
    </submittedName>
</protein>
<proteinExistence type="predicted"/>
<sequence>QNEDEEPSAEAACSESVRVRAACFAHDPIYFLKLRDS</sequence>
<feature type="non-terminal residue" evidence="1">
    <location>
        <position position="1"/>
    </location>
</feature>
<reference evidence="1 2" key="1">
    <citation type="submission" date="2013-09" db="EMBL/GenBank/DDBJ databases">
        <title>Corchorus capsularis genome sequencing.</title>
        <authorList>
            <person name="Alam M."/>
            <person name="Haque M.S."/>
            <person name="Islam M.S."/>
            <person name="Emdad E.M."/>
            <person name="Islam M.M."/>
            <person name="Ahmed B."/>
            <person name="Halim A."/>
            <person name="Hossen Q.M.M."/>
            <person name="Hossain M.Z."/>
            <person name="Ahmed R."/>
            <person name="Khan M.M."/>
            <person name="Islam R."/>
            <person name="Rashid M.M."/>
            <person name="Khan S.A."/>
            <person name="Rahman M.S."/>
            <person name="Alam M."/>
        </authorList>
    </citation>
    <scope>NUCLEOTIDE SEQUENCE [LARGE SCALE GENOMIC DNA]</scope>
    <source>
        <strain evidence="2">cv. CVL-1</strain>
        <tissue evidence="1">Whole seedling</tissue>
    </source>
</reference>
<name>A0A1R3KGF3_COCAP</name>
<dbReference type="Gramene" id="OMP06161">
    <property type="protein sequence ID" value="OMP06161"/>
    <property type="gene ID" value="CCACVL1_01693"/>
</dbReference>
<gene>
    <name evidence="1" type="ORF">CCACVL1_01693</name>
</gene>
<accession>A0A1R3KGF3</accession>
<evidence type="ECO:0000313" key="2">
    <source>
        <dbReference type="Proteomes" id="UP000188268"/>
    </source>
</evidence>
<comment type="caution">
    <text evidence="1">The sequence shown here is derived from an EMBL/GenBank/DDBJ whole genome shotgun (WGS) entry which is preliminary data.</text>
</comment>
<feature type="non-terminal residue" evidence="1">
    <location>
        <position position="37"/>
    </location>
</feature>
<dbReference type="Proteomes" id="UP000188268">
    <property type="component" value="Unassembled WGS sequence"/>
</dbReference>
<dbReference type="EMBL" id="AWWV01005030">
    <property type="protein sequence ID" value="OMP06161.1"/>
    <property type="molecule type" value="Genomic_DNA"/>
</dbReference>
<organism evidence="1 2">
    <name type="scientific">Corchorus capsularis</name>
    <name type="common">Jute</name>
    <dbReference type="NCBI Taxonomy" id="210143"/>
    <lineage>
        <taxon>Eukaryota</taxon>
        <taxon>Viridiplantae</taxon>
        <taxon>Streptophyta</taxon>
        <taxon>Embryophyta</taxon>
        <taxon>Tracheophyta</taxon>
        <taxon>Spermatophyta</taxon>
        <taxon>Magnoliopsida</taxon>
        <taxon>eudicotyledons</taxon>
        <taxon>Gunneridae</taxon>
        <taxon>Pentapetalae</taxon>
        <taxon>rosids</taxon>
        <taxon>malvids</taxon>
        <taxon>Malvales</taxon>
        <taxon>Malvaceae</taxon>
        <taxon>Grewioideae</taxon>
        <taxon>Apeibeae</taxon>
        <taxon>Corchorus</taxon>
    </lineage>
</organism>
<keyword evidence="2" id="KW-1185">Reference proteome</keyword>